<dbReference type="EMBL" id="CAXAJV020001294">
    <property type="protein sequence ID" value="CAL7945628.1"/>
    <property type="molecule type" value="Genomic_DNA"/>
</dbReference>
<evidence type="ECO:0000313" key="3">
    <source>
        <dbReference type="EMBL" id="CAL7945628.1"/>
    </source>
</evidence>
<accession>A0ABP1NX61</accession>
<organism evidence="3 4">
    <name type="scientific">Xylocopa violacea</name>
    <name type="common">Violet carpenter bee</name>
    <name type="synonym">Apis violacea</name>
    <dbReference type="NCBI Taxonomy" id="135666"/>
    <lineage>
        <taxon>Eukaryota</taxon>
        <taxon>Metazoa</taxon>
        <taxon>Ecdysozoa</taxon>
        <taxon>Arthropoda</taxon>
        <taxon>Hexapoda</taxon>
        <taxon>Insecta</taxon>
        <taxon>Pterygota</taxon>
        <taxon>Neoptera</taxon>
        <taxon>Endopterygota</taxon>
        <taxon>Hymenoptera</taxon>
        <taxon>Apocrita</taxon>
        <taxon>Aculeata</taxon>
        <taxon>Apoidea</taxon>
        <taxon>Anthophila</taxon>
        <taxon>Apidae</taxon>
        <taxon>Xylocopa</taxon>
        <taxon>Xylocopa</taxon>
    </lineage>
</organism>
<dbReference type="InterPro" id="IPR000742">
    <property type="entry name" value="EGF"/>
</dbReference>
<sequence>MQTVGSIQLLASFLLLVFCVSPSSTWALTTFGKIIPHNPNQNSPPPPTPVGKARECKIDSDCAGIQNTTCMADARDGRTRCLCGDYSAPLNGACTNKFKALHTPCNDDSECIDGAHCIQKNTTMIGKRCYCQEGYYEESLLVCSGTESTLTIRTTILLITLGIVKRNFTSV</sequence>
<name>A0ABP1NX61_XYLVO</name>
<evidence type="ECO:0000259" key="2">
    <source>
        <dbReference type="PROSITE" id="PS01186"/>
    </source>
</evidence>
<evidence type="ECO:0000313" key="4">
    <source>
        <dbReference type="Proteomes" id="UP001642520"/>
    </source>
</evidence>
<gene>
    <name evidence="3" type="ORF">XYLVIOL_LOCUS7320</name>
</gene>
<proteinExistence type="predicted"/>
<evidence type="ECO:0000256" key="1">
    <source>
        <dbReference type="SAM" id="SignalP"/>
    </source>
</evidence>
<feature type="domain" description="EGF-like" evidence="2">
    <location>
        <begin position="129"/>
        <end position="143"/>
    </location>
</feature>
<reference evidence="3 4" key="1">
    <citation type="submission" date="2024-08" db="EMBL/GenBank/DDBJ databases">
        <authorList>
            <person name="Will J Nash"/>
            <person name="Angela Man"/>
            <person name="Seanna McTaggart"/>
            <person name="Kendall Baker"/>
            <person name="Tom Barker"/>
            <person name="Leah Catchpole"/>
            <person name="Alex Durrant"/>
            <person name="Karim Gharbi"/>
            <person name="Naomi Irish"/>
            <person name="Gemy Kaithakottil"/>
            <person name="Debby Ku"/>
            <person name="Aaliyah Providence"/>
            <person name="Felix Shaw"/>
            <person name="David Swarbreck"/>
            <person name="Chris Watkins"/>
            <person name="Ann M. McCartney"/>
            <person name="Giulio Formenti"/>
            <person name="Alice Mouton"/>
            <person name="Noel Vella"/>
            <person name="Bjorn M von Reumont"/>
            <person name="Adriana Vella"/>
            <person name="Wilfried Haerty"/>
        </authorList>
    </citation>
    <scope>NUCLEOTIDE SEQUENCE [LARGE SCALE GENOMIC DNA]</scope>
</reference>
<feature type="signal peptide" evidence="1">
    <location>
        <begin position="1"/>
        <end position="27"/>
    </location>
</feature>
<dbReference type="PROSITE" id="PS01186">
    <property type="entry name" value="EGF_2"/>
    <property type="match status" value="1"/>
</dbReference>
<keyword evidence="4" id="KW-1185">Reference proteome</keyword>
<dbReference type="Proteomes" id="UP001642520">
    <property type="component" value="Unassembled WGS sequence"/>
</dbReference>
<protein>
    <recommendedName>
        <fullName evidence="2">EGF-like domain-containing protein</fullName>
    </recommendedName>
</protein>
<keyword evidence="1" id="KW-0732">Signal</keyword>
<comment type="caution">
    <text evidence="3">The sequence shown here is derived from an EMBL/GenBank/DDBJ whole genome shotgun (WGS) entry which is preliminary data.</text>
</comment>
<feature type="chain" id="PRO_5047361022" description="EGF-like domain-containing protein" evidence="1">
    <location>
        <begin position="28"/>
        <end position="171"/>
    </location>
</feature>